<reference evidence="1 2" key="1">
    <citation type="submission" date="2018-06" db="EMBL/GenBank/DDBJ databases">
        <authorList>
            <consortium name="Pathogen Informatics"/>
            <person name="Doyle S."/>
        </authorList>
    </citation>
    <scope>NUCLEOTIDE SEQUENCE [LARGE SCALE GENOMIC DNA]</scope>
    <source>
        <strain evidence="1 2">NCTC11967</strain>
    </source>
</reference>
<dbReference type="RefSeq" id="WP_025203221.1">
    <property type="nucleotide sequence ID" value="NZ_UAVL01000021.1"/>
</dbReference>
<gene>
    <name evidence="1" type="ORF">NCTC11967_04494</name>
</gene>
<dbReference type="AlphaFoldDB" id="A0AB38G1A3"/>
<organism evidence="1 2">
    <name type="scientific">Yokenella regensburgei</name>
    <dbReference type="NCBI Taxonomy" id="158877"/>
    <lineage>
        <taxon>Bacteria</taxon>
        <taxon>Pseudomonadati</taxon>
        <taxon>Pseudomonadota</taxon>
        <taxon>Gammaproteobacteria</taxon>
        <taxon>Enterobacterales</taxon>
        <taxon>Enterobacteriaceae</taxon>
        <taxon>Yokenella</taxon>
    </lineage>
</organism>
<evidence type="ECO:0000313" key="2">
    <source>
        <dbReference type="Proteomes" id="UP000251313"/>
    </source>
</evidence>
<proteinExistence type="predicted"/>
<evidence type="ECO:0000313" key="1">
    <source>
        <dbReference type="EMBL" id="SQA65463.1"/>
    </source>
</evidence>
<dbReference type="EMBL" id="UAVL01000021">
    <property type="protein sequence ID" value="SQA65463.1"/>
    <property type="molecule type" value="Genomic_DNA"/>
</dbReference>
<protein>
    <recommendedName>
        <fullName evidence="3">Inovirus Gp2 family protein</fullName>
    </recommendedName>
</protein>
<sequence>MKAYNMMDDFRFLYPRKSDMHKNIRRDRGHLNMLVNTWCLFYNDSVREKPVDLIAELYDYYEGMTDGKIIFSGGWFSEYKEEFIAATRQCIYKKMSAYQSLKDYHYEVLRFHPKAGYICFSLDVDKNTHKHHSSDTHNKDIKDLATKFINNFKSLALYSHITAYFWVLLRRRDGYPYLHFTLYFKERDFNHVAGLSINKTWFNVLKKQGIKGSVRYFIITEDFIGPRLSKGGVAGDRCLYEVSPYHDDKKNELFIYDDYNGADILQGLSSDINKINNKVFVLHLYTLSKLIFVMPGKSKSQGFSKIKK</sequence>
<name>A0AB38G1A3_9ENTR</name>
<accession>A0AB38G1A3</accession>
<evidence type="ECO:0008006" key="3">
    <source>
        <dbReference type="Google" id="ProtNLM"/>
    </source>
</evidence>
<comment type="caution">
    <text evidence="1">The sequence shown here is derived from an EMBL/GenBank/DDBJ whole genome shotgun (WGS) entry which is preliminary data.</text>
</comment>
<dbReference type="Proteomes" id="UP000251313">
    <property type="component" value="Unassembled WGS sequence"/>
</dbReference>